<evidence type="ECO:0000313" key="2">
    <source>
        <dbReference type="EMBL" id="MFC7188388.1"/>
    </source>
</evidence>
<gene>
    <name evidence="2" type="ORF">ACFQMK_16260</name>
</gene>
<evidence type="ECO:0000256" key="1">
    <source>
        <dbReference type="SAM" id="Phobius"/>
    </source>
</evidence>
<reference evidence="2 3" key="1">
    <citation type="journal article" date="2019" name="Int. J. Syst. Evol. Microbiol.">
        <title>The Global Catalogue of Microorganisms (GCM) 10K type strain sequencing project: providing services to taxonomists for standard genome sequencing and annotation.</title>
        <authorList>
            <consortium name="The Broad Institute Genomics Platform"/>
            <consortium name="The Broad Institute Genome Sequencing Center for Infectious Disease"/>
            <person name="Wu L."/>
            <person name="Ma J."/>
        </authorList>
    </citation>
    <scope>NUCLEOTIDE SEQUENCE [LARGE SCALE GENOMIC DNA]</scope>
    <source>
        <strain evidence="2 3">Q85</strain>
    </source>
</reference>
<sequence>MSDSENPSEAKIRRAVREEMSRAGRSVISTVFWTILAAFTVLVGLQAVQIAFYTSGLATLAFGAVGILVTGASIYLLYLLHWA</sequence>
<dbReference type="AlphaFoldDB" id="A0ABD5YGE2"/>
<keyword evidence="1" id="KW-0812">Transmembrane</keyword>
<name>A0ABD5YGE2_9EURY</name>
<keyword evidence="3" id="KW-1185">Reference proteome</keyword>
<accession>A0ABD5YGE2</accession>
<feature type="transmembrane region" description="Helical" evidence="1">
    <location>
        <begin position="58"/>
        <end position="80"/>
    </location>
</feature>
<protein>
    <recommendedName>
        <fullName evidence="4">Solute:sodium symporter small subunit</fullName>
    </recommendedName>
</protein>
<keyword evidence="1" id="KW-0472">Membrane</keyword>
<keyword evidence="1" id="KW-1133">Transmembrane helix</keyword>
<comment type="caution">
    <text evidence="2">The sequence shown here is derived from an EMBL/GenBank/DDBJ whole genome shotgun (WGS) entry which is preliminary data.</text>
</comment>
<feature type="transmembrane region" description="Helical" evidence="1">
    <location>
        <begin position="27"/>
        <end position="52"/>
    </location>
</feature>
<proteinExistence type="predicted"/>
<organism evidence="2 3">
    <name type="scientific">Halorubrum yunnanense</name>
    <dbReference type="NCBI Taxonomy" id="1526162"/>
    <lineage>
        <taxon>Archaea</taxon>
        <taxon>Methanobacteriati</taxon>
        <taxon>Methanobacteriota</taxon>
        <taxon>Stenosarchaea group</taxon>
        <taxon>Halobacteria</taxon>
        <taxon>Halobacteriales</taxon>
        <taxon>Haloferacaceae</taxon>
        <taxon>Halorubrum</taxon>
    </lineage>
</organism>
<evidence type="ECO:0008006" key="4">
    <source>
        <dbReference type="Google" id="ProtNLM"/>
    </source>
</evidence>
<dbReference type="RefSeq" id="WP_267665817.1">
    <property type="nucleotide sequence ID" value="NZ_JAODIX010000116.1"/>
</dbReference>
<dbReference type="Proteomes" id="UP001596390">
    <property type="component" value="Unassembled WGS sequence"/>
</dbReference>
<dbReference type="EMBL" id="JBHSZZ010000116">
    <property type="protein sequence ID" value="MFC7188388.1"/>
    <property type="molecule type" value="Genomic_DNA"/>
</dbReference>
<evidence type="ECO:0000313" key="3">
    <source>
        <dbReference type="Proteomes" id="UP001596390"/>
    </source>
</evidence>